<gene>
    <name evidence="2" type="ORF">GCM10025869_35450</name>
</gene>
<keyword evidence="1" id="KW-0472">Membrane</keyword>
<accession>A0ABQ6JZU1</accession>
<dbReference type="Proteomes" id="UP001157069">
    <property type="component" value="Unassembled WGS sequence"/>
</dbReference>
<evidence type="ECO:0000313" key="2">
    <source>
        <dbReference type="EMBL" id="GMA93016.1"/>
    </source>
</evidence>
<comment type="caution">
    <text evidence="2">The sequence shown here is derived from an EMBL/GenBank/DDBJ whole genome shotgun (WGS) entry which is preliminary data.</text>
</comment>
<feature type="transmembrane region" description="Helical" evidence="1">
    <location>
        <begin position="61"/>
        <end position="84"/>
    </location>
</feature>
<proteinExistence type="predicted"/>
<organism evidence="2 3">
    <name type="scientific">Homoserinibacter gongjuensis</name>
    <dbReference type="NCBI Taxonomy" id="1162968"/>
    <lineage>
        <taxon>Bacteria</taxon>
        <taxon>Bacillati</taxon>
        <taxon>Actinomycetota</taxon>
        <taxon>Actinomycetes</taxon>
        <taxon>Micrococcales</taxon>
        <taxon>Microbacteriaceae</taxon>
        <taxon>Homoserinibacter</taxon>
    </lineage>
</organism>
<sequence length="119" mass="12288">MTEAGSPRVAVPMRSWLLTALAVLLAAASLVLIWAVAVPLGPEVCTAIYPPARNCFESDRAAMGTLVTVLVVVLAVATTIIALLARTPGFGRIAVVGVVLLAVSLLLSYPLVAWIPALA</sequence>
<keyword evidence="1" id="KW-0812">Transmembrane</keyword>
<evidence type="ECO:0000313" key="3">
    <source>
        <dbReference type="Proteomes" id="UP001157069"/>
    </source>
</evidence>
<name>A0ABQ6JZU1_9MICO</name>
<dbReference type="RefSeq" id="WP_284301751.1">
    <property type="nucleotide sequence ID" value="NZ_BSVA01000001.1"/>
</dbReference>
<reference evidence="3" key="1">
    <citation type="journal article" date="2019" name="Int. J. Syst. Evol. Microbiol.">
        <title>The Global Catalogue of Microorganisms (GCM) 10K type strain sequencing project: providing services to taxonomists for standard genome sequencing and annotation.</title>
        <authorList>
            <consortium name="The Broad Institute Genomics Platform"/>
            <consortium name="The Broad Institute Genome Sequencing Center for Infectious Disease"/>
            <person name="Wu L."/>
            <person name="Ma J."/>
        </authorList>
    </citation>
    <scope>NUCLEOTIDE SEQUENCE [LARGE SCALE GENOMIC DNA]</scope>
    <source>
        <strain evidence="3">NBRC 108755</strain>
    </source>
</reference>
<keyword evidence="3" id="KW-1185">Reference proteome</keyword>
<dbReference type="EMBL" id="BSVA01000001">
    <property type="protein sequence ID" value="GMA93016.1"/>
    <property type="molecule type" value="Genomic_DNA"/>
</dbReference>
<evidence type="ECO:0000256" key="1">
    <source>
        <dbReference type="SAM" id="Phobius"/>
    </source>
</evidence>
<keyword evidence="1" id="KW-1133">Transmembrane helix</keyword>
<protein>
    <submittedName>
        <fullName evidence="2">Uncharacterized protein</fullName>
    </submittedName>
</protein>
<feature type="transmembrane region" description="Helical" evidence="1">
    <location>
        <begin position="93"/>
        <end position="115"/>
    </location>
</feature>